<feature type="chain" id="PRO_5023006375" evidence="1">
    <location>
        <begin position="22"/>
        <end position="236"/>
    </location>
</feature>
<accession>A0A5C7GF29</accession>
<name>A0A5C7GF29_9FLAO</name>
<feature type="domain" description="DUF4412" evidence="2">
    <location>
        <begin position="51"/>
        <end position="195"/>
    </location>
</feature>
<sequence length="236" mass="26851">MKTKILVLIVLSLGLIFPIQAQQPNLKSLLGGKKNVKLPASYQFEWKYKVTITTKGNQNLDMIYLIKPNANYFGVQMESKEAKQMDFMCVVADMNLNAFTMFMESAGRKMAMPQGIPKDFGKKAKDPNYTYKEIGTKEILGYKCFGMQIEDDSYIATVYYTIEAPISFKQLFHYSKDAAPKGFDPALIEVMKDEALVMEMNAEHKKKKKESFTFKAVSLNEEAISINTKEYNSLGF</sequence>
<dbReference type="Pfam" id="PF14371">
    <property type="entry name" value="DUF4412"/>
    <property type="match status" value="1"/>
</dbReference>
<protein>
    <submittedName>
        <fullName evidence="3">DUF4412 domain-containing protein</fullName>
    </submittedName>
</protein>
<evidence type="ECO:0000256" key="1">
    <source>
        <dbReference type="SAM" id="SignalP"/>
    </source>
</evidence>
<evidence type="ECO:0000313" key="4">
    <source>
        <dbReference type="Proteomes" id="UP000321080"/>
    </source>
</evidence>
<evidence type="ECO:0000313" key="3">
    <source>
        <dbReference type="EMBL" id="TXG35070.1"/>
    </source>
</evidence>
<dbReference type="Proteomes" id="UP000321080">
    <property type="component" value="Unassembled WGS sequence"/>
</dbReference>
<keyword evidence="1" id="KW-0732">Signal</keyword>
<dbReference type="EMBL" id="VRKQ01000018">
    <property type="protein sequence ID" value="TXG35070.1"/>
    <property type="molecule type" value="Genomic_DNA"/>
</dbReference>
<dbReference type="InterPro" id="IPR025524">
    <property type="entry name" value="DUF4412"/>
</dbReference>
<gene>
    <name evidence="3" type="ORF">FUA22_15025</name>
</gene>
<feature type="signal peptide" evidence="1">
    <location>
        <begin position="1"/>
        <end position="21"/>
    </location>
</feature>
<dbReference type="AlphaFoldDB" id="A0A5C7GF29"/>
<proteinExistence type="predicted"/>
<dbReference type="RefSeq" id="WP_147769413.1">
    <property type="nucleotide sequence ID" value="NZ_VRKQ01000018.1"/>
</dbReference>
<organism evidence="3 4">
    <name type="scientific">Seonamhaeicola maritimus</name>
    <dbReference type="NCBI Taxonomy" id="2591822"/>
    <lineage>
        <taxon>Bacteria</taxon>
        <taxon>Pseudomonadati</taxon>
        <taxon>Bacteroidota</taxon>
        <taxon>Flavobacteriia</taxon>
        <taxon>Flavobacteriales</taxon>
        <taxon>Flavobacteriaceae</taxon>
    </lineage>
</organism>
<dbReference type="OrthoDB" id="1524221at2"/>
<keyword evidence="4" id="KW-1185">Reference proteome</keyword>
<evidence type="ECO:0000259" key="2">
    <source>
        <dbReference type="Pfam" id="PF14371"/>
    </source>
</evidence>
<comment type="caution">
    <text evidence="3">The sequence shown here is derived from an EMBL/GenBank/DDBJ whole genome shotgun (WGS) entry which is preliminary data.</text>
</comment>
<reference evidence="3 4" key="1">
    <citation type="submission" date="2019-08" db="EMBL/GenBank/DDBJ databases">
        <title>Seonamhaeicola sediminis sp. nov., isolated from marine sediment.</title>
        <authorList>
            <person name="Cao W.R."/>
        </authorList>
    </citation>
    <scope>NUCLEOTIDE SEQUENCE [LARGE SCALE GENOMIC DNA]</scope>
    <source>
        <strain evidence="3 4">1505</strain>
    </source>
</reference>